<evidence type="ECO:0000256" key="1">
    <source>
        <dbReference type="SAM" id="SignalP"/>
    </source>
</evidence>
<feature type="signal peptide" evidence="1">
    <location>
        <begin position="1"/>
        <end position="17"/>
    </location>
</feature>
<keyword evidence="3" id="KW-1185">Reference proteome</keyword>
<evidence type="ECO:0000313" key="3">
    <source>
        <dbReference type="Proteomes" id="UP001396334"/>
    </source>
</evidence>
<feature type="chain" id="PRO_5045398428" evidence="1">
    <location>
        <begin position="18"/>
        <end position="198"/>
    </location>
</feature>
<comment type="caution">
    <text evidence="2">The sequence shown here is derived from an EMBL/GenBank/DDBJ whole genome shotgun (WGS) entry which is preliminary data.</text>
</comment>
<keyword evidence="1" id="KW-0732">Signal</keyword>
<sequence>MARWMLNGSLFLLYGSSHRTTVSPATLIVASLWSLDLEGGSLQRRERLLTSKAFVNVTINDLGLLLEKEDGRLRTPKGAKVWQVENHVEVVQETLSATTLTSCLVITVATQVEAISSTEKKICSRDKDMEVRVFQESYFKGRYVECNLNKLGETDSYGELLGKFWIWWKVMTLISESSGGLVTSLLPFTVSPLLINED</sequence>
<dbReference type="EMBL" id="JBBPBN010000004">
    <property type="protein sequence ID" value="KAK9042363.1"/>
    <property type="molecule type" value="Genomic_DNA"/>
</dbReference>
<proteinExistence type="predicted"/>
<organism evidence="2 3">
    <name type="scientific">Hibiscus sabdariffa</name>
    <name type="common">roselle</name>
    <dbReference type="NCBI Taxonomy" id="183260"/>
    <lineage>
        <taxon>Eukaryota</taxon>
        <taxon>Viridiplantae</taxon>
        <taxon>Streptophyta</taxon>
        <taxon>Embryophyta</taxon>
        <taxon>Tracheophyta</taxon>
        <taxon>Spermatophyta</taxon>
        <taxon>Magnoliopsida</taxon>
        <taxon>eudicotyledons</taxon>
        <taxon>Gunneridae</taxon>
        <taxon>Pentapetalae</taxon>
        <taxon>rosids</taxon>
        <taxon>malvids</taxon>
        <taxon>Malvales</taxon>
        <taxon>Malvaceae</taxon>
        <taxon>Malvoideae</taxon>
        <taxon>Hibiscus</taxon>
    </lineage>
</organism>
<evidence type="ECO:0000313" key="2">
    <source>
        <dbReference type="EMBL" id="KAK9042363.1"/>
    </source>
</evidence>
<name>A0ABR2TY01_9ROSI</name>
<gene>
    <name evidence="2" type="ORF">V6N11_017440</name>
</gene>
<reference evidence="2 3" key="1">
    <citation type="journal article" date="2024" name="G3 (Bethesda)">
        <title>Genome assembly of Hibiscus sabdariffa L. provides insights into metabolisms of medicinal natural products.</title>
        <authorList>
            <person name="Kim T."/>
        </authorList>
    </citation>
    <scope>NUCLEOTIDE SEQUENCE [LARGE SCALE GENOMIC DNA]</scope>
    <source>
        <strain evidence="2">TK-2024</strain>
        <tissue evidence="2">Old leaves</tissue>
    </source>
</reference>
<dbReference type="Proteomes" id="UP001396334">
    <property type="component" value="Unassembled WGS sequence"/>
</dbReference>
<accession>A0ABR2TY01</accession>
<protein>
    <submittedName>
        <fullName evidence="2">Uncharacterized protein</fullName>
    </submittedName>
</protein>